<dbReference type="Proteomes" id="UP000823858">
    <property type="component" value="Unassembled WGS sequence"/>
</dbReference>
<protein>
    <submittedName>
        <fullName evidence="2">Uncharacterized protein</fullName>
    </submittedName>
</protein>
<feature type="compositionally biased region" description="Gly residues" evidence="1">
    <location>
        <begin position="128"/>
        <end position="141"/>
    </location>
</feature>
<dbReference type="AlphaFoldDB" id="A0A9D2TPL0"/>
<proteinExistence type="predicted"/>
<sequence>MPLQKNTLTTGLRTSVRPTVRSTVRKGAVLVTAMGLAVPMLTACGETRSVEAFCEVIDDNRVSFDNAMNTVGSGDFNTGMSQFSDAFTDLQGMWPELTKVAPEDILEDTETLNDTFGDGASEEDGDSDGGSGDGDGNGGGVLSGISEAAAAGDAAINVNNYVNRNC</sequence>
<dbReference type="EMBL" id="DWVP01000023">
    <property type="protein sequence ID" value="HJC85871.1"/>
    <property type="molecule type" value="Genomic_DNA"/>
</dbReference>
<evidence type="ECO:0000313" key="2">
    <source>
        <dbReference type="EMBL" id="HJC85871.1"/>
    </source>
</evidence>
<organism evidence="2 3">
    <name type="scientific">Candidatus Corynebacterium faecigallinarum</name>
    <dbReference type="NCBI Taxonomy" id="2838528"/>
    <lineage>
        <taxon>Bacteria</taxon>
        <taxon>Bacillati</taxon>
        <taxon>Actinomycetota</taxon>
        <taxon>Actinomycetes</taxon>
        <taxon>Mycobacteriales</taxon>
        <taxon>Corynebacteriaceae</taxon>
        <taxon>Corynebacterium</taxon>
    </lineage>
</organism>
<reference evidence="2" key="2">
    <citation type="submission" date="2021-04" db="EMBL/GenBank/DDBJ databases">
        <authorList>
            <person name="Gilroy R."/>
        </authorList>
    </citation>
    <scope>NUCLEOTIDE SEQUENCE</scope>
    <source>
        <strain evidence="2">ChiHjej13B12-4958</strain>
    </source>
</reference>
<comment type="caution">
    <text evidence="2">The sequence shown here is derived from an EMBL/GenBank/DDBJ whole genome shotgun (WGS) entry which is preliminary data.</text>
</comment>
<accession>A0A9D2TPL0</accession>
<reference evidence="2" key="1">
    <citation type="journal article" date="2021" name="PeerJ">
        <title>Extensive microbial diversity within the chicken gut microbiome revealed by metagenomics and culture.</title>
        <authorList>
            <person name="Gilroy R."/>
            <person name="Ravi A."/>
            <person name="Getino M."/>
            <person name="Pursley I."/>
            <person name="Horton D.L."/>
            <person name="Alikhan N.F."/>
            <person name="Baker D."/>
            <person name="Gharbi K."/>
            <person name="Hall N."/>
            <person name="Watson M."/>
            <person name="Adriaenssens E.M."/>
            <person name="Foster-Nyarko E."/>
            <person name="Jarju S."/>
            <person name="Secka A."/>
            <person name="Antonio M."/>
            <person name="Oren A."/>
            <person name="Chaudhuri R.R."/>
            <person name="La Ragione R."/>
            <person name="Hildebrand F."/>
            <person name="Pallen M.J."/>
        </authorList>
    </citation>
    <scope>NUCLEOTIDE SEQUENCE</scope>
    <source>
        <strain evidence="2">ChiHjej13B12-4958</strain>
    </source>
</reference>
<feature type="region of interest" description="Disordered" evidence="1">
    <location>
        <begin position="111"/>
        <end position="141"/>
    </location>
</feature>
<evidence type="ECO:0000313" key="3">
    <source>
        <dbReference type="Proteomes" id="UP000823858"/>
    </source>
</evidence>
<name>A0A9D2TPL0_9CORY</name>
<evidence type="ECO:0000256" key="1">
    <source>
        <dbReference type="SAM" id="MobiDB-lite"/>
    </source>
</evidence>
<gene>
    <name evidence="2" type="ORF">H9751_10085</name>
</gene>